<sequence>MAFSQSTAVLVSFFLFFFLNTKLSFSFSRSLGWAHAAVFMPV</sequence>
<proteinExistence type="predicted"/>
<organism evidence="1">
    <name type="scientific">Anguilla anguilla</name>
    <name type="common">European freshwater eel</name>
    <name type="synonym">Muraena anguilla</name>
    <dbReference type="NCBI Taxonomy" id="7936"/>
    <lineage>
        <taxon>Eukaryota</taxon>
        <taxon>Metazoa</taxon>
        <taxon>Chordata</taxon>
        <taxon>Craniata</taxon>
        <taxon>Vertebrata</taxon>
        <taxon>Euteleostomi</taxon>
        <taxon>Actinopterygii</taxon>
        <taxon>Neopterygii</taxon>
        <taxon>Teleostei</taxon>
        <taxon>Anguilliformes</taxon>
        <taxon>Anguillidae</taxon>
        <taxon>Anguilla</taxon>
    </lineage>
</organism>
<dbReference type="AlphaFoldDB" id="A0A0E9XTJ2"/>
<evidence type="ECO:0000313" key="1">
    <source>
        <dbReference type="EMBL" id="JAI05186.1"/>
    </source>
</evidence>
<dbReference type="EMBL" id="GBXM01003392">
    <property type="protein sequence ID" value="JAI05186.1"/>
    <property type="molecule type" value="Transcribed_RNA"/>
</dbReference>
<protein>
    <submittedName>
        <fullName evidence="1">Uncharacterized protein</fullName>
    </submittedName>
</protein>
<reference evidence="1" key="1">
    <citation type="submission" date="2014-11" db="EMBL/GenBank/DDBJ databases">
        <authorList>
            <person name="Amaro Gonzalez C."/>
        </authorList>
    </citation>
    <scope>NUCLEOTIDE SEQUENCE</scope>
</reference>
<reference evidence="1" key="2">
    <citation type="journal article" date="2015" name="Fish Shellfish Immunol.">
        <title>Early steps in the European eel (Anguilla anguilla)-Vibrio vulnificus interaction in the gills: Role of the RtxA13 toxin.</title>
        <authorList>
            <person name="Callol A."/>
            <person name="Pajuelo D."/>
            <person name="Ebbesson L."/>
            <person name="Teles M."/>
            <person name="MacKenzie S."/>
            <person name="Amaro C."/>
        </authorList>
    </citation>
    <scope>NUCLEOTIDE SEQUENCE</scope>
</reference>
<accession>A0A0E9XTJ2</accession>
<name>A0A0E9XTJ2_ANGAN</name>